<dbReference type="CDD" id="cd05233">
    <property type="entry name" value="SDR_c"/>
    <property type="match status" value="1"/>
</dbReference>
<organism evidence="3 4">
    <name type="scientific">Tamaricihabitans halophyticus</name>
    <dbReference type="NCBI Taxonomy" id="1262583"/>
    <lineage>
        <taxon>Bacteria</taxon>
        <taxon>Bacillati</taxon>
        <taxon>Actinomycetota</taxon>
        <taxon>Actinomycetes</taxon>
        <taxon>Pseudonocardiales</taxon>
        <taxon>Pseudonocardiaceae</taxon>
        <taxon>Tamaricihabitans</taxon>
    </lineage>
</organism>
<keyword evidence="4" id="KW-1185">Reference proteome</keyword>
<accession>A0A4R2R4F4</accession>
<protein>
    <submittedName>
        <fullName evidence="3">NAD(P)-dependent dehydrogenase (Short-subunit alcohol dehydrogenase family)</fullName>
    </submittedName>
</protein>
<reference evidence="3 4" key="1">
    <citation type="submission" date="2019-03" db="EMBL/GenBank/DDBJ databases">
        <title>Genomic Encyclopedia of Type Strains, Phase IV (KMG-IV): sequencing the most valuable type-strain genomes for metagenomic binning, comparative biology and taxonomic classification.</title>
        <authorList>
            <person name="Goeker M."/>
        </authorList>
    </citation>
    <scope>NUCLEOTIDE SEQUENCE [LARGE SCALE GENOMIC DNA]</scope>
    <source>
        <strain evidence="3 4">DSM 45765</strain>
    </source>
</reference>
<comment type="caution">
    <text evidence="3">The sequence shown here is derived from an EMBL/GenBank/DDBJ whole genome shotgun (WGS) entry which is preliminary data.</text>
</comment>
<dbReference type="SUPFAM" id="SSF51735">
    <property type="entry name" value="NAD(P)-binding Rossmann-fold domains"/>
    <property type="match status" value="1"/>
</dbReference>
<dbReference type="Gene3D" id="3.40.50.720">
    <property type="entry name" value="NAD(P)-binding Rossmann-like Domain"/>
    <property type="match status" value="1"/>
</dbReference>
<dbReference type="PRINTS" id="PR00081">
    <property type="entry name" value="GDHRDH"/>
</dbReference>
<sequence length="261" mass="26710">MTTFSDRTVLVTGAASGIGAAICGLFVARGARVIAVDRDQRVTELAQDAASVEPVVADLADRAALELLCGRLETGPVTDVLVNCAASYPPKGGFFGAGFDDWERVLRVNVVALGMLSRAAAVGLRAAGRQGTIVNVDSLQESLPVPGYGPYVTSKGAVHAATCALAVELGPLGIRVNSVAPGVVNTPSVRNTLDGAMWGEAGQPPTLLGRAGLPEEVAEVVAFLASDAASFMTGAVLPVDGGRRLSRRPDPLGVSHVVEAE</sequence>
<keyword evidence="2" id="KW-0560">Oxidoreductase</keyword>
<evidence type="ECO:0000256" key="1">
    <source>
        <dbReference type="ARBA" id="ARBA00006484"/>
    </source>
</evidence>
<dbReference type="AlphaFoldDB" id="A0A4R2R4F4"/>
<dbReference type="PANTHER" id="PTHR43639">
    <property type="entry name" value="OXIDOREDUCTASE, SHORT-CHAIN DEHYDROGENASE/REDUCTASE FAMILY (AFU_ORTHOLOGUE AFUA_5G02870)"/>
    <property type="match status" value="1"/>
</dbReference>
<dbReference type="PRINTS" id="PR00080">
    <property type="entry name" value="SDRFAMILY"/>
</dbReference>
<evidence type="ECO:0000313" key="4">
    <source>
        <dbReference type="Proteomes" id="UP000294911"/>
    </source>
</evidence>
<proteinExistence type="inferred from homology"/>
<gene>
    <name evidence="3" type="ORF">EV191_101521</name>
</gene>
<evidence type="ECO:0000313" key="3">
    <source>
        <dbReference type="EMBL" id="TCP56578.1"/>
    </source>
</evidence>
<dbReference type="GO" id="GO:0016491">
    <property type="term" value="F:oxidoreductase activity"/>
    <property type="evidence" value="ECO:0007669"/>
    <property type="project" value="UniProtKB-KW"/>
</dbReference>
<dbReference type="FunFam" id="3.40.50.720:FF:000084">
    <property type="entry name" value="Short-chain dehydrogenase reductase"/>
    <property type="match status" value="1"/>
</dbReference>
<dbReference type="InterPro" id="IPR036291">
    <property type="entry name" value="NAD(P)-bd_dom_sf"/>
</dbReference>
<dbReference type="RefSeq" id="WP_165912790.1">
    <property type="nucleotide sequence ID" value="NZ_SLXQ01000001.1"/>
</dbReference>
<dbReference type="PANTHER" id="PTHR43639:SF1">
    <property type="entry name" value="SHORT-CHAIN DEHYDROGENASE_REDUCTASE FAMILY PROTEIN"/>
    <property type="match status" value="1"/>
</dbReference>
<comment type="similarity">
    <text evidence="1">Belongs to the short-chain dehydrogenases/reductases (SDR) family.</text>
</comment>
<dbReference type="Pfam" id="PF13561">
    <property type="entry name" value="adh_short_C2"/>
    <property type="match status" value="1"/>
</dbReference>
<name>A0A4R2R4F4_9PSEU</name>
<dbReference type="Proteomes" id="UP000294911">
    <property type="component" value="Unassembled WGS sequence"/>
</dbReference>
<dbReference type="EMBL" id="SLXQ01000001">
    <property type="protein sequence ID" value="TCP56578.1"/>
    <property type="molecule type" value="Genomic_DNA"/>
</dbReference>
<dbReference type="InterPro" id="IPR002347">
    <property type="entry name" value="SDR_fam"/>
</dbReference>
<evidence type="ECO:0000256" key="2">
    <source>
        <dbReference type="ARBA" id="ARBA00023002"/>
    </source>
</evidence>